<reference evidence="1 2" key="1">
    <citation type="journal article" date="2021" name="Elife">
        <title>Chloroplast acquisition without the gene transfer in kleptoplastic sea slugs, Plakobranchus ocellatus.</title>
        <authorList>
            <person name="Maeda T."/>
            <person name="Takahashi S."/>
            <person name="Yoshida T."/>
            <person name="Shimamura S."/>
            <person name="Takaki Y."/>
            <person name="Nagai Y."/>
            <person name="Toyoda A."/>
            <person name="Suzuki Y."/>
            <person name="Arimoto A."/>
            <person name="Ishii H."/>
            <person name="Satoh N."/>
            <person name="Nishiyama T."/>
            <person name="Hasebe M."/>
            <person name="Maruyama T."/>
            <person name="Minagawa J."/>
            <person name="Obokata J."/>
            <person name="Shigenobu S."/>
        </authorList>
    </citation>
    <scope>NUCLEOTIDE SEQUENCE [LARGE SCALE GENOMIC DNA]</scope>
</reference>
<dbReference type="EMBL" id="BMAT01007234">
    <property type="protein sequence ID" value="GFR60377.1"/>
    <property type="molecule type" value="Genomic_DNA"/>
</dbReference>
<dbReference type="Proteomes" id="UP000762676">
    <property type="component" value="Unassembled WGS sequence"/>
</dbReference>
<proteinExistence type="predicted"/>
<evidence type="ECO:0000313" key="2">
    <source>
        <dbReference type="Proteomes" id="UP000762676"/>
    </source>
</evidence>
<protein>
    <submittedName>
        <fullName evidence="1">Uncharacterized protein</fullName>
    </submittedName>
</protein>
<accession>A0AAV4EI70</accession>
<sequence length="149" mass="17070">MFNSYFKALQYGCLLAAQILNRWITSPTRKLLSHSASLILCINQEEYIPMLWAVSTLILCINQEEYIIRLWAVATLILCINQEEYIPMLWVVSILILCTNLASYDMGCMRTALNSHLLFLFETRHFAHSVVCHNYADCLGGTQNYVAQA</sequence>
<keyword evidence="2" id="KW-1185">Reference proteome</keyword>
<name>A0AAV4EI70_9GAST</name>
<gene>
    <name evidence="1" type="ORF">ElyMa_003529400</name>
</gene>
<dbReference type="AlphaFoldDB" id="A0AAV4EI70"/>
<comment type="caution">
    <text evidence="1">The sequence shown here is derived from an EMBL/GenBank/DDBJ whole genome shotgun (WGS) entry which is preliminary data.</text>
</comment>
<organism evidence="1 2">
    <name type="scientific">Elysia marginata</name>
    <dbReference type="NCBI Taxonomy" id="1093978"/>
    <lineage>
        <taxon>Eukaryota</taxon>
        <taxon>Metazoa</taxon>
        <taxon>Spiralia</taxon>
        <taxon>Lophotrochozoa</taxon>
        <taxon>Mollusca</taxon>
        <taxon>Gastropoda</taxon>
        <taxon>Heterobranchia</taxon>
        <taxon>Euthyneura</taxon>
        <taxon>Panpulmonata</taxon>
        <taxon>Sacoglossa</taxon>
        <taxon>Placobranchoidea</taxon>
        <taxon>Plakobranchidae</taxon>
        <taxon>Elysia</taxon>
    </lineage>
</organism>
<evidence type="ECO:0000313" key="1">
    <source>
        <dbReference type="EMBL" id="GFR60377.1"/>
    </source>
</evidence>